<dbReference type="RefSeq" id="WP_311066987.1">
    <property type="nucleotide sequence ID" value="NZ_CP134501.1"/>
</dbReference>
<evidence type="ECO:0000313" key="1">
    <source>
        <dbReference type="EMBL" id="WNF33923.1"/>
    </source>
</evidence>
<organism evidence="1 2">
    <name type="scientific">Aeribacillus composti</name>
    <dbReference type="NCBI Taxonomy" id="1868734"/>
    <lineage>
        <taxon>Bacteria</taxon>
        <taxon>Bacillati</taxon>
        <taxon>Bacillota</taxon>
        <taxon>Bacilli</taxon>
        <taxon>Bacillales</taxon>
        <taxon>Bacillaceae</taxon>
        <taxon>Aeribacillus</taxon>
    </lineage>
</organism>
<protein>
    <submittedName>
        <fullName evidence="1">Uncharacterized protein</fullName>
    </submittedName>
</protein>
<dbReference type="GeneID" id="301125178"/>
<reference evidence="1 2" key="1">
    <citation type="submission" date="2023-09" db="EMBL/GenBank/DDBJ databases">
        <title>Different Types of Thermotolerant Ring-Cleaving Dioxygenases derived from Aeribacillus composti HB-1 applied for multiple aromatic hydrocarbons removal.</title>
        <authorList>
            <person name="Cao L."/>
            <person name="Li M."/>
            <person name="Ma T."/>
        </authorList>
    </citation>
    <scope>NUCLEOTIDE SEQUENCE [LARGE SCALE GENOMIC DNA]</scope>
    <source>
        <strain evidence="1 2">HB-1</strain>
    </source>
</reference>
<keyword evidence="2" id="KW-1185">Reference proteome</keyword>
<name>A0ABY9WE47_9BACI</name>
<sequence length="60" mass="7154">MTFVPIHDMFLQLTSHSIQKSWLMAADVRADKKIVLFCFYFNRKIAMRIETEVSFLTNLR</sequence>
<gene>
    <name evidence="1" type="ORF">RI196_04350</name>
</gene>
<dbReference type="EMBL" id="CP134501">
    <property type="protein sequence ID" value="WNF33923.1"/>
    <property type="molecule type" value="Genomic_DNA"/>
</dbReference>
<accession>A0ABY9WE47</accession>
<dbReference type="Proteomes" id="UP001303701">
    <property type="component" value="Chromosome"/>
</dbReference>
<proteinExistence type="predicted"/>
<evidence type="ECO:0000313" key="2">
    <source>
        <dbReference type="Proteomes" id="UP001303701"/>
    </source>
</evidence>